<keyword evidence="7" id="KW-0645">Protease</keyword>
<evidence type="ECO:0000256" key="4">
    <source>
        <dbReference type="ARBA" id="ARBA00023136"/>
    </source>
</evidence>
<keyword evidence="8" id="KW-1185">Reference proteome</keyword>
<feature type="transmembrane region" description="Helical" evidence="5">
    <location>
        <begin position="113"/>
        <end position="138"/>
    </location>
</feature>
<feature type="transmembrane region" description="Helical" evidence="5">
    <location>
        <begin position="180"/>
        <end position="197"/>
    </location>
</feature>
<evidence type="ECO:0000256" key="3">
    <source>
        <dbReference type="ARBA" id="ARBA00022989"/>
    </source>
</evidence>
<dbReference type="Pfam" id="PF01694">
    <property type="entry name" value="Rhomboid"/>
    <property type="match status" value="1"/>
</dbReference>
<dbReference type="InterPro" id="IPR035952">
    <property type="entry name" value="Rhomboid-like_sf"/>
</dbReference>
<sequence length="258" mass="30029">MLTKAFKLKSFLVPTFMLVLMWSFFLLQNIGFFGGCSGALIPLMPEGLKGVIFAPLLHGNLDHIVSNSMPIAILLFLLFEFYPKIATRIFLIGWIASGLLVWMLPPIDIVTGQWNYSCIVGASGLVYMLAFFIFFSGVFRWNMKLLTISLLVALYYGSLIWGIFPEEFFSQLQEPSKISWQSHLAGSITGVILALIFRKIGEEKKRKFIWEYPNYYNERDDKMWQEYIANHPEDFEELPQLKQHNIWEYLDEIRRNEK</sequence>
<dbReference type="OrthoDB" id="465874at2"/>
<dbReference type="GO" id="GO:0004252">
    <property type="term" value="F:serine-type endopeptidase activity"/>
    <property type="evidence" value="ECO:0007669"/>
    <property type="project" value="InterPro"/>
</dbReference>
<keyword evidence="7" id="KW-0378">Hydrolase</keyword>
<dbReference type="AlphaFoldDB" id="A0A3D9D2T7"/>
<evidence type="ECO:0000259" key="6">
    <source>
        <dbReference type="Pfam" id="PF01694"/>
    </source>
</evidence>
<organism evidence="7 8">
    <name type="scientific">Epilithonimonas hispanica</name>
    <dbReference type="NCBI Taxonomy" id="358687"/>
    <lineage>
        <taxon>Bacteria</taxon>
        <taxon>Pseudomonadati</taxon>
        <taxon>Bacteroidota</taxon>
        <taxon>Flavobacteriia</taxon>
        <taxon>Flavobacteriales</taxon>
        <taxon>Weeksellaceae</taxon>
        <taxon>Chryseobacterium group</taxon>
        <taxon>Epilithonimonas</taxon>
    </lineage>
</organism>
<dbReference type="EMBL" id="QNUG01000005">
    <property type="protein sequence ID" value="REC72326.1"/>
    <property type="molecule type" value="Genomic_DNA"/>
</dbReference>
<keyword evidence="4 5" id="KW-0472">Membrane</keyword>
<dbReference type="Gene3D" id="1.20.1540.10">
    <property type="entry name" value="Rhomboid-like"/>
    <property type="match status" value="1"/>
</dbReference>
<gene>
    <name evidence="7" type="ORF">DRF58_03470</name>
</gene>
<feature type="transmembrane region" description="Helical" evidence="5">
    <location>
        <begin position="64"/>
        <end position="82"/>
    </location>
</feature>
<dbReference type="InterPro" id="IPR022764">
    <property type="entry name" value="Peptidase_S54_rhomboid_dom"/>
</dbReference>
<dbReference type="Proteomes" id="UP000256326">
    <property type="component" value="Unassembled WGS sequence"/>
</dbReference>
<feature type="transmembrane region" description="Helical" evidence="5">
    <location>
        <begin position="89"/>
        <end position="107"/>
    </location>
</feature>
<evidence type="ECO:0000256" key="1">
    <source>
        <dbReference type="ARBA" id="ARBA00004141"/>
    </source>
</evidence>
<dbReference type="GO" id="GO:0016020">
    <property type="term" value="C:membrane"/>
    <property type="evidence" value="ECO:0007669"/>
    <property type="project" value="UniProtKB-SubCell"/>
</dbReference>
<comment type="caution">
    <text evidence="7">The sequence shown here is derived from an EMBL/GenBank/DDBJ whole genome shotgun (WGS) entry which is preliminary data.</text>
</comment>
<dbReference type="GO" id="GO:0006508">
    <property type="term" value="P:proteolysis"/>
    <property type="evidence" value="ECO:0007669"/>
    <property type="project" value="UniProtKB-KW"/>
</dbReference>
<proteinExistence type="predicted"/>
<dbReference type="RefSeq" id="WP_116032862.1">
    <property type="nucleotide sequence ID" value="NZ_JBHLVV010000003.1"/>
</dbReference>
<name>A0A3D9D2T7_9FLAO</name>
<evidence type="ECO:0000313" key="8">
    <source>
        <dbReference type="Proteomes" id="UP000256326"/>
    </source>
</evidence>
<feature type="transmembrane region" description="Helical" evidence="5">
    <location>
        <begin position="12"/>
        <end position="44"/>
    </location>
</feature>
<keyword evidence="3 5" id="KW-1133">Transmembrane helix</keyword>
<accession>A0A3D9D2T7</accession>
<evidence type="ECO:0000256" key="2">
    <source>
        <dbReference type="ARBA" id="ARBA00022692"/>
    </source>
</evidence>
<feature type="transmembrane region" description="Helical" evidence="5">
    <location>
        <begin position="145"/>
        <end position="164"/>
    </location>
</feature>
<comment type="subcellular location">
    <subcellularLocation>
        <location evidence="1">Membrane</location>
        <topology evidence="1">Multi-pass membrane protein</topology>
    </subcellularLocation>
</comment>
<dbReference type="SUPFAM" id="SSF144091">
    <property type="entry name" value="Rhomboid-like"/>
    <property type="match status" value="1"/>
</dbReference>
<reference evidence="7 8" key="1">
    <citation type="journal article" date="2006" name="Int. J. Syst. Evol. Microbiol.">
        <title>Chryseobacterium hispanicum sp. nov., isolated from the drinking water distribution system of Sevilla, Spain.</title>
        <authorList>
            <person name="Gallego V."/>
            <person name="Garcia M.T."/>
            <person name="Ventosa A."/>
        </authorList>
    </citation>
    <scope>NUCLEOTIDE SEQUENCE [LARGE SCALE GENOMIC DNA]</scope>
    <source>
        <strain evidence="7 8">KCTC 22104</strain>
    </source>
</reference>
<keyword evidence="2 5" id="KW-0812">Transmembrane</keyword>
<evidence type="ECO:0000256" key="5">
    <source>
        <dbReference type="SAM" id="Phobius"/>
    </source>
</evidence>
<protein>
    <submittedName>
        <fullName evidence="7">Rhomboid family intramembrane serine protease</fullName>
    </submittedName>
</protein>
<feature type="domain" description="Peptidase S54 rhomboid" evidence="6">
    <location>
        <begin position="50"/>
        <end position="198"/>
    </location>
</feature>
<evidence type="ECO:0000313" key="7">
    <source>
        <dbReference type="EMBL" id="REC72326.1"/>
    </source>
</evidence>